<evidence type="ECO:0000313" key="3">
    <source>
        <dbReference type="Proteomes" id="UP000887229"/>
    </source>
</evidence>
<dbReference type="Proteomes" id="UP000887229">
    <property type="component" value="Unassembled WGS sequence"/>
</dbReference>
<reference evidence="2" key="1">
    <citation type="journal article" date="2021" name="IMA Fungus">
        <title>Genomic characterization of three marine fungi, including Emericellopsis atlantica sp. nov. with signatures of a generalist lifestyle and marine biomass degradation.</title>
        <authorList>
            <person name="Hagestad O.C."/>
            <person name="Hou L."/>
            <person name="Andersen J.H."/>
            <person name="Hansen E.H."/>
            <person name="Altermark B."/>
            <person name="Li C."/>
            <person name="Kuhnert E."/>
            <person name="Cox R.J."/>
            <person name="Crous P.W."/>
            <person name="Spatafora J.W."/>
            <person name="Lail K."/>
            <person name="Amirebrahimi M."/>
            <person name="Lipzen A."/>
            <person name="Pangilinan J."/>
            <person name="Andreopoulos W."/>
            <person name="Hayes R.D."/>
            <person name="Ng V."/>
            <person name="Grigoriev I.V."/>
            <person name="Jackson S.A."/>
            <person name="Sutton T.D.S."/>
            <person name="Dobson A.D.W."/>
            <person name="Rama T."/>
        </authorList>
    </citation>
    <scope>NUCLEOTIDE SEQUENCE</scope>
    <source>
        <strain evidence="2">TS7</strain>
    </source>
</reference>
<dbReference type="GeneID" id="70291222"/>
<evidence type="ECO:0000256" key="1">
    <source>
        <dbReference type="SAM" id="MobiDB-lite"/>
    </source>
</evidence>
<name>A0A9P7ZR96_9HYPO</name>
<dbReference type="RefSeq" id="XP_046120296.1">
    <property type="nucleotide sequence ID" value="XM_046260319.1"/>
</dbReference>
<accession>A0A9P7ZR96</accession>
<sequence length="500" mass="56305">MSASQLPSIDDQLVTPANPPRTDRDGMDYERCAALHNYLLDYCLAIEGRLDQVTEGSRATYWSEHGAAAEALRPRLHHSVVAFLERAYEFDDENPLSYFVANMRLPGDGSAFLLDNELADLLDQPEDSVVFLYMASCESFDDDAGGGGLLYHQGRHQATFAAYPEHTECAFPMDQHPQSWHAFETILSHWIDLIHLGKVVASPIAKEDRRDGFKVGNWEWWSYGDGQIATCVAAWDRLCHAIEARRRPPGAGHVDNMDDKEVFSEHEPLLTPAALDAANVPDPSFARGFLSRARRPRHIQQIAPGLSLPPADATTFAAAQRFTNLPRRVRQYYDSWEEGIVPPVYMFFSKGGVPEVDISDWNTSFQLHWSNGQRKIADDIPFPPRVPRGVYSECVVRSHAHATEEGFRLLLPFTVPGALYSDGNDIRNFHNEVDELFQHGFKPLGGEAYRTQRLERLFDHFASLVERGVWSVGPHGVQGSIDVFKDAAVHCEDYRIPSTW</sequence>
<evidence type="ECO:0000313" key="2">
    <source>
        <dbReference type="EMBL" id="KAG9256372.1"/>
    </source>
</evidence>
<comment type="caution">
    <text evidence="2">The sequence shown here is derived from an EMBL/GenBank/DDBJ whole genome shotgun (WGS) entry which is preliminary data.</text>
</comment>
<dbReference type="AlphaFoldDB" id="A0A9P7ZR96"/>
<proteinExistence type="predicted"/>
<dbReference type="EMBL" id="MU251248">
    <property type="protein sequence ID" value="KAG9256372.1"/>
    <property type="molecule type" value="Genomic_DNA"/>
</dbReference>
<gene>
    <name evidence="2" type="ORF">F5Z01DRAFT_506955</name>
</gene>
<feature type="region of interest" description="Disordered" evidence="1">
    <location>
        <begin position="1"/>
        <end position="25"/>
    </location>
</feature>
<protein>
    <submittedName>
        <fullName evidence="2">Uncharacterized protein</fullName>
    </submittedName>
</protein>
<dbReference type="OrthoDB" id="3029470at2759"/>
<organism evidence="2 3">
    <name type="scientific">Emericellopsis atlantica</name>
    <dbReference type="NCBI Taxonomy" id="2614577"/>
    <lineage>
        <taxon>Eukaryota</taxon>
        <taxon>Fungi</taxon>
        <taxon>Dikarya</taxon>
        <taxon>Ascomycota</taxon>
        <taxon>Pezizomycotina</taxon>
        <taxon>Sordariomycetes</taxon>
        <taxon>Hypocreomycetidae</taxon>
        <taxon>Hypocreales</taxon>
        <taxon>Bionectriaceae</taxon>
        <taxon>Emericellopsis</taxon>
    </lineage>
</organism>
<keyword evidence="3" id="KW-1185">Reference proteome</keyword>